<gene>
    <name evidence="3" type="ORF">NRB56_30200</name>
</gene>
<dbReference type="PANTHER" id="PTHR41248">
    <property type="entry name" value="NORD PROTEIN"/>
    <property type="match status" value="1"/>
</dbReference>
<organism evidence="3 4">
    <name type="scientific">Nocardia aurantia</name>
    <dbReference type="NCBI Taxonomy" id="2585199"/>
    <lineage>
        <taxon>Bacteria</taxon>
        <taxon>Bacillati</taxon>
        <taxon>Actinomycetota</taxon>
        <taxon>Actinomycetes</taxon>
        <taxon>Mycobacteriales</taxon>
        <taxon>Nocardiaceae</taxon>
        <taxon>Nocardia</taxon>
    </lineage>
</organism>
<protein>
    <recommendedName>
        <fullName evidence="2">VWFA domain-containing protein</fullName>
    </recommendedName>
</protein>
<dbReference type="Gene3D" id="3.40.50.410">
    <property type="entry name" value="von Willebrand factor, type A domain"/>
    <property type="match status" value="1"/>
</dbReference>
<evidence type="ECO:0000256" key="1">
    <source>
        <dbReference type="SAM" id="MobiDB-lite"/>
    </source>
</evidence>
<feature type="compositionally biased region" description="Low complexity" evidence="1">
    <location>
        <begin position="231"/>
        <end position="257"/>
    </location>
</feature>
<dbReference type="PROSITE" id="PS50234">
    <property type="entry name" value="VWFA"/>
    <property type="match status" value="1"/>
</dbReference>
<dbReference type="RefSeq" id="WP_153342542.1">
    <property type="nucleotide sequence ID" value="NZ_WEGI01000006.1"/>
</dbReference>
<name>A0A7K0DP23_9NOCA</name>
<comment type="caution">
    <text evidence="3">The sequence shown here is derived from an EMBL/GenBank/DDBJ whole genome shotgun (WGS) entry which is preliminary data.</text>
</comment>
<dbReference type="InterPro" id="IPR002035">
    <property type="entry name" value="VWF_A"/>
</dbReference>
<keyword evidence="4" id="KW-1185">Reference proteome</keyword>
<dbReference type="SMART" id="SM00327">
    <property type="entry name" value="VWA"/>
    <property type="match status" value="1"/>
</dbReference>
<dbReference type="InterPro" id="IPR051928">
    <property type="entry name" value="NorD/CobT"/>
</dbReference>
<dbReference type="InterPro" id="IPR036465">
    <property type="entry name" value="vWFA_dom_sf"/>
</dbReference>
<evidence type="ECO:0000313" key="3">
    <source>
        <dbReference type="EMBL" id="MQY27437.1"/>
    </source>
</evidence>
<feature type="region of interest" description="Disordered" evidence="1">
    <location>
        <begin position="152"/>
        <end position="264"/>
    </location>
</feature>
<dbReference type="OrthoDB" id="4641313at2"/>
<evidence type="ECO:0000313" key="4">
    <source>
        <dbReference type="Proteomes" id="UP000431401"/>
    </source>
</evidence>
<dbReference type="Pfam" id="PF13519">
    <property type="entry name" value="VWA_2"/>
    <property type="match status" value="1"/>
</dbReference>
<feature type="compositionally biased region" description="Low complexity" evidence="1">
    <location>
        <begin position="199"/>
        <end position="210"/>
    </location>
</feature>
<dbReference type="PANTHER" id="PTHR41248:SF1">
    <property type="entry name" value="NORD PROTEIN"/>
    <property type="match status" value="1"/>
</dbReference>
<accession>A0A7K0DP23</accession>
<dbReference type="SUPFAM" id="SSF53300">
    <property type="entry name" value="vWA-like"/>
    <property type="match status" value="1"/>
</dbReference>
<reference evidence="3 4" key="1">
    <citation type="submission" date="2019-10" db="EMBL/GenBank/DDBJ databases">
        <title>Nocardia macrotermitis sp. nov. and Nocardia aurantia sp. nov., isolated from the gut of fungus growing-termite Macrotermes natalensis.</title>
        <authorList>
            <person name="Benndorf R."/>
            <person name="Schwitalla J."/>
            <person name="Martin K."/>
            <person name="De Beer W."/>
            <person name="Kaster A.-K."/>
            <person name="Vollmers J."/>
            <person name="Poulsen M."/>
            <person name="Beemelmanns C."/>
        </authorList>
    </citation>
    <scope>NUCLEOTIDE SEQUENCE [LARGE SCALE GENOMIC DNA]</scope>
    <source>
        <strain evidence="3 4">RB56</strain>
    </source>
</reference>
<evidence type="ECO:0000259" key="2">
    <source>
        <dbReference type="PROSITE" id="PS50234"/>
    </source>
</evidence>
<dbReference type="EMBL" id="WEGI01000006">
    <property type="protein sequence ID" value="MQY27437.1"/>
    <property type="molecule type" value="Genomic_DNA"/>
</dbReference>
<proteinExistence type="predicted"/>
<dbReference type="Proteomes" id="UP000431401">
    <property type="component" value="Unassembled WGS sequence"/>
</dbReference>
<sequence>MADDHALDRLALLASALAGRPLTVTALPPGTPARTDGRTVYLDATAAPRVRLEALAVQASLLAGGGLEPEIVRRLARRRRLTERYLAVEGRRALLANARLLPGSMRLVLEPCTAATPLDSLAIAAGRSHIASPPACFGVIRPSELLAVHRAAGRTADGPAHPPRRRSTAELPDSDQDADAERDAADPFSSPVGGGGALGRLLSRLTSATRRTGRGGPPGADAPTHARRSATRGAGAVRSAAATADDAAGDAGATGTRYPEWDSRRGRYRPDWCTVIETEPTGTEPGAPPSGDRAMRRSLARLGLGSTRLRRRRDGDDIDVDAVVATRIETATGSTPDDAVYVANLRRRHDLSVLILLDVSGSAAEAGTGGRTVHEQQREAAAALATALHELGNRVAVFAYSSRGRAAVHLTPVKRFEDRLDATAMARLYGLRPGAYSRLGAAIRHGTATLRERSGTPRRVLVVLSDGLAYDHGYERAHGAADARKALAEAGSAGIGCLCLTVGAATDATELRQVFGAAAHATIGHPEQLGRLAGPLLRLALDRADIRRRRPA</sequence>
<dbReference type="AlphaFoldDB" id="A0A7K0DP23"/>
<feature type="domain" description="VWFA" evidence="2">
    <location>
        <begin position="352"/>
        <end position="514"/>
    </location>
</feature>